<sequence length="231" mass="25419">MGTGRDYIRKGDAFTLKVRRGEGPPCAIHWQRTGTGRDFYTRVPVHQCHALRVAVLAQGVRDHAQRLSEAKGGPVDAQALAGVLAFDWKPLGAAVKVRGRDEAPAEGEVRLTLETSPTGPAGVGVRYWITCPRCARRCGVVYGSRWNHVGRTPAQPVTGCRVCLGLTDESRQSHKCLHWASAVMGERAYTADPSGRYRQRGFMTHERAYEIYMASFRRGLRGLGLTMPGSE</sequence>
<protein>
    <submittedName>
        <fullName evidence="1">Uncharacterized protein</fullName>
    </submittedName>
</protein>
<dbReference type="EMBL" id="JAPMIV010000046">
    <property type="protein sequence ID" value="MDV6376097.1"/>
    <property type="molecule type" value="Genomic_DNA"/>
</dbReference>
<evidence type="ECO:0000313" key="1">
    <source>
        <dbReference type="EMBL" id="MDV6376097.1"/>
    </source>
</evidence>
<keyword evidence="2" id="KW-1185">Reference proteome</keyword>
<dbReference type="RefSeq" id="WP_317641450.1">
    <property type="nucleotide sequence ID" value="NZ_JAPMIV010000046.1"/>
</dbReference>
<organism evidence="1 2">
    <name type="scientific">Deinococcus arenicola</name>
    <dbReference type="NCBI Taxonomy" id="2994950"/>
    <lineage>
        <taxon>Bacteria</taxon>
        <taxon>Thermotogati</taxon>
        <taxon>Deinococcota</taxon>
        <taxon>Deinococci</taxon>
        <taxon>Deinococcales</taxon>
        <taxon>Deinococcaceae</taxon>
        <taxon>Deinococcus</taxon>
    </lineage>
</organism>
<reference evidence="1 2" key="1">
    <citation type="submission" date="2022-11" db="EMBL/GenBank/DDBJ databases">
        <title>Deinococcus ZS9-10, Low Temperature and Draught-tolerating, UV-resistant Bacteria from Continental Antarctica.</title>
        <authorList>
            <person name="Cheng L."/>
        </authorList>
    </citation>
    <scope>NUCLEOTIDE SEQUENCE [LARGE SCALE GENOMIC DNA]</scope>
    <source>
        <strain evidence="1 2">ZS9-10</strain>
    </source>
</reference>
<dbReference type="Proteomes" id="UP001276150">
    <property type="component" value="Unassembled WGS sequence"/>
</dbReference>
<evidence type="ECO:0000313" key="2">
    <source>
        <dbReference type="Proteomes" id="UP001276150"/>
    </source>
</evidence>
<proteinExistence type="predicted"/>
<gene>
    <name evidence="1" type="ORF">ORD21_15970</name>
</gene>
<name>A0ABU4DUI7_9DEIO</name>
<accession>A0ABU4DUI7</accession>
<comment type="caution">
    <text evidence="1">The sequence shown here is derived from an EMBL/GenBank/DDBJ whole genome shotgun (WGS) entry which is preliminary data.</text>
</comment>